<feature type="region of interest" description="Disordered" evidence="1">
    <location>
        <begin position="24"/>
        <end position="47"/>
    </location>
</feature>
<proteinExistence type="predicted"/>
<comment type="caution">
    <text evidence="3">The sequence shown here is derived from an EMBL/GenBank/DDBJ whole genome shotgun (WGS) entry which is preliminary data.</text>
</comment>
<reference evidence="3 4" key="1">
    <citation type="submission" date="2021-06" db="EMBL/GenBank/DDBJ databases">
        <authorList>
            <person name="Palmer J.M."/>
        </authorList>
    </citation>
    <scope>NUCLEOTIDE SEQUENCE [LARGE SCALE GENOMIC DNA]</scope>
    <source>
        <strain evidence="4">if_2019</strain>
        <tissue evidence="3">Muscle</tissue>
    </source>
</reference>
<keyword evidence="4" id="KW-1185">Reference proteome</keyword>
<feature type="compositionally biased region" description="Polar residues" evidence="1">
    <location>
        <begin position="33"/>
        <end position="47"/>
    </location>
</feature>
<dbReference type="EMBL" id="JAHRIQ010075397">
    <property type="protein sequence ID" value="MEQ2246001.1"/>
    <property type="molecule type" value="Genomic_DNA"/>
</dbReference>
<evidence type="ECO:0000313" key="4">
    <source>
        <dbReference type="Proteomes" id="UP001482620"/>
    </source>
</evidence>
<sequence>MLLFLSYLLLRFQIPRKTVLCHHQGNKKPLNPPTQVKQKPTEPTSSSWLPALISSALSDNPWEKVPSPPPHEPQCSAMPVFLHIKEGSAPLHAAQSRMEIRCMQEYRHTEKSVGFSSYVISDNSIQSEDRFRICYLKILESLRGK</sequence>
<dbReference type="Proteomes" id="UP001482620">
    <property type="component" value="Unassembled WGS sequence"/>
</dbReference>
<organism evidence="3 4">
    <name type="scientific">Ilyodon furcidens</name>
    <name type="common">goldbreast splitfin</name>
    <dbReference type="NCBI Taxonomy" id="33524"/>
    <lineage>
        <taxon>Eukaryota</taxon>
        <taxon>Metazoa</taxon>
        <taxon>Chordata</taxon>
        <taxon>Craniata</taxon>
        <taxon>Vertebrata</taxon>
        <taxon>Euteleostomi</taxon>
        <taxon>Actinopterygii</taxon>
        <taxon>Neopterygii</taxon>
        <taxon>Teleostei</taxon>
        <taxon>Neoteleostei</taxon>
        <taxon>Acanthomorphata</taxon>
        <taxon>Ovalentaria</taxon>
        <taxon>Atherinomorphae</taxon>
        <taxon>Cyprinodontiformes</taxon>
        <taxon>Goodeidae</taxon>
        <taxon>Ilyodon</taxon>
    </lineage>
</organism>
<feature type="signal peptide" evidence="2">
    <location>
        <begin position="1"/>
        <end position="21"/>
    </location>
</feature>
<accession>A0ABV0ULQ2</accession>
<evidence type="ECO:0000256" key="1">
    <source>
        <dbReference type="SAM" id="MobiDB-lite"/>
    </source>
</evidence>
<feature type="chain" id="PRO_5046553498" evidence="2">
    <location>
        <begin position="22"/>
        <end position="145"/>
    </location>
</feature>
<protein>
    <submittedName>
        <fullName evidence="3">Uncharacterized protein</fullName>
    </submittedName>
</protein>
<name>A0ABV0ULQ2_9TELE</name>
<keyword evidence="2" id="KW-0732">Signal</keyword>
<evidence type="ECO:0000313" key="3">
    <source>
        <dbReference type="EMBL" id="MEQ2246001.1"/>
    </source>
</evidence>
<gene>
    <name evidence="3" type="ORF">ILYODFUR_033815</name>
</gene>
<evidence type="ECO:0000256" key="2">
    <source>
        <dbReference type="SAM" id="SignalP"/>
    </source>
</evidence>